<dbReference type="EMBL" id="JAOPGA020000047">
    <property type="protein sequence ID" value="KAL0476489.1"/>
    <property type="molecule type" value="Genomic_DNA"/>
</dbReference>
<feature type="compositionally biased region" description="Acidic residues" evidence="1">
    <location>
        <begin position="383"/>
        <end position="401"/>
    </location>
</feature>
<comment type="caution">
    <text evidence="2">The sequence shown here is derived from an EMBL/GenBank/DDBJ whole genome shotgun (WGS) entry which is preliminary data.</text>
</comment>
<protein>
    <recommendedName>
        <fullName evidence="4">Pentatricopeptide repeat-containing protein</fullName>
    </recommendedName>
</protein>
<sequence length="401" mass="46254">MSHSGEHLTITPDELLDMIDVVKQNNLKDVSEPSPLREHYKQLPIIKFLLVNKETQPIDKSEQTDISIPSYSFYQTTHVLNQSSMRTLHKNKHFDNLYAFALECACKNKPDVAVMIFKRVFQNIQKVSYNACVSLLKAMSLAPNEESVKSVFEIMYHNNYEIVCNESVACVLNILKKKSETSDWIYVFNLAINHHSVMVNDSFLFVSVKSSNDPYCLSAVLKYIHSNLGQLKGTLTSSGFMKTLLIKLLLIDVLAKGDTIPESDFFKVLQPIYERVVTINNEDLLILAQILAKIRGYADFDKYLTENKKSEPKPEKVRYWVSSFKLIKKKDDINKPHLIKAKKFTKDFVARVDHLMGEVNRLNQERIIMESSLERHRTRQADDVLEEEMNQDLESEEPVGW</sequence>
<dbReference type="AlphaFoldDB" id="A0AAW2YIJ2"/>
<organism evidence="2 3">
    <name type="scientific">Acrasis kona</name>
    <dbReference type="NCBI Taxonomy" id="1008807"/>
    <lineage>
        <taxon>Eukaryota</taxon>
        <taxon>Discoba</taxon>
        <taxon>Heterolobosea</taxon>
        <taxon>Tetramitia</taxon>
        <taxon>Eutetramitia</taxon>
        <taxon>Acrasidae</taxon>
        <taxon>Acrasis</taxon>
    </lineage>
</organism>
<proteinExistence type="predicted"/>
<evidence type="ECO:0000313" key="2">
    <source>
        <dbReference type="EMBL" id="KAL0476489.1"/>
    </source>
</evidence>
<evidence type="ECO:0008006" key="4">
    <source>
        <dbReference type="Google" id="ProtNLM"/>
    </source>
</evidence>
<accession>A0AAW2YIJ2</accession>
<feature type="region of interest" description="Disordered" evidence="1">
    <location>
        <begin position="379"/>
        <end position="401"/>
    </location>
</feature>
<evidence type="ECO:0000256" key="1">
    <source>
        <dbReference type="SAM" id="MobiDB-lite"/>
    </source>
</evidence>
<name>A0AAW2YIJ2_9EUKA</name>
<dbReference type="Proteomes" id="UP001431209">
    <property type="component" value="Unassembled WGS sequence"/>
</dbReference>
<gene>
    <name evidence="2" type="ORF">AKO1_006108</name>
</gene>
<keyword evidence="3" id="KW-1185">Reference proteome</keyword>
<reference evidence="2 3" key="1">
    <citation type="submission" date="2024-03" db="EMBL/GenBank/DDBJ databases">
        <title>The Acrasis kona genome and developmental transcriptomes reveal deep origins of eukaryotic multicellular pathways.</title>
        <authorList>
            <person name="Sheikh S."/>
            <person name="Fu C.-J."/>
            <person name="Brown M.W."/>
            <person name="Baldauf S.L."/>
        </authorList>
    </citation>
    <scope>NUCLEOTIDE SEQUENCE [LARGE SCALE GENOMIC DNA]</scope>
    <source>
        <strain evidence="2 3">ATCC MYA-3509</strain>
    </source>
</reference>
<evidence type="ECO:0000313" key="3">
    <source>
        <dbReference type="Proteomes" id="UP001431209"/>
    </source>
</evidence>